<evidence type="ECO:0000313" key="1">
    <source>
        <dbReference type="EMBL" id="QHU04467.1"/>
    </source>
</evidence>
<name>A0A6C0JJ49_9ZZZZ</name>
<accession>A0A6C0JJ49</accession>
<protein>
    <submittedName>
        <fullName evidence="1">Uncharacterized protein</fullName>
    </submittedName>
</protein>
<dbReference type="AlphaFoldDB" id="A0A6C0JJ49"/>
<reference evidence="1" key="1">
    <citation type="journal article" date="2020" name="Nature">
        <title>Giant virus diversity and host interactions through global metagenomics.</title>
        <authorList>
            <person name="Schulz F."/>
            <person name="Roux S."/>
            <person name="Paez-Espino D."/>
            <person name="Jungbluth S."/>
            <person name="Walsh D.A."/>
            <person name="Denef V.J."/>
            <person name="McMahon K.D."/>
            <person name="Konstantinidis K.T."/>
            <person name="Eloe-Fadrosh E.A."/>
            <person name="Kyrpides N.C."/>
            <person name="Woyke T."/>
        </authorList>
    </citation>
    <scope>NUCLEOTIDE SEQUENCE</scope>
    <source>
        <strain evidence="1">GVMAG-M-3300027708-51</strain>
    </source>
</reference>
<dbReference type="EMBL" id="MN740401">
    <property type="protein sequence ID" value="QHU04467.1"/>
    <property type="molecule type" value="Genomic_DNA"/>
</dbReference>
<sequence length="211" mass="24170">MQSAIDPRVVYPVSSDITEHDIDVVSDLWTMDGREVYRGRRDPVYSHANVYWLYDEDLDRVGLAEHDLVDHADLHLRWYYESPFATLLQEKGWEVGDSLWSVLPESVYEQFMSEGWTTPKKILERCLKSSVRVYSPDMVLNPPKMYSCEKCAWASLEPLHAGCVSSHLDMPNLSKVFFVDEFLTLHKPPSGSKVFTALQPPPHASDQALPQ</sequence>
<proteinExistence type="predicted"/>
<organism evidence="1">
    <name type="scientific">viral metagenome</name>
    <dbReference type="NCBI Taxonomy" id="1070528"/>
    <lineage>
        <taxon>unclassified sequences</taxon>
        <taxon>metagenomes</taxon>
        <taxon>organismal metagenomes</taxon>
    </lineage>
</organism>